<evidence type="ECO:0000313" key="2">
    <source>
        <dbReference type="Proteomes" id="UP000215914"/>
    </source>
</evidence>
<reference evidence="1" key="2">
    <citation type="submission" date="2020-06" db="EMBL/GenBank/DDBJ databases">
        <title>Helianthus annuus Genome sequencing and assembly Release 2.</title>
        <authorList>
            <person name="Gouzy J."/>
            <person name="Langlade N."/>
            <person name="Munos S."/>
        </authorList>
    </citation>
    <scope>NUCLEOTIDE SEQUENCE</scope>
    <source>
        <tissue evidence="1">Leaves</tissue>
    </source>
</reference>
<organism evidence="1 2">
    <name type="scientific">Helianthus annuus</name>
    <name type="common">Common sunflower</name>
    <dbReference type="NCBI Taxonomy" id="4232"/>
    <lineage>
        <taxon>Eukaryota</taxon>
        <taxon>Viridiplantae</taxon>
        <taxon>Streptophyta</taxon>
        <taxon>Embryophyta</taxon>
        <taxon>Tracheophyta</taxon>
        <taxon>Spermatophyta</taxon>
        <taxon>Magnoliopsida</taxon>
        <taxon>eudicotyledons</taxon>
        <taxon>Gunneridae</taxon>
        <taxon>Pentapetalae</taxon>
        <taxon>asterids</taxon>
        <taxon>campanulids</taxon>
        <taxon>Asterales</taxon>
        <taxon>Asteraceae</taxon>
        <taxon>Asteroideae</taxon>
        <taxon>Heliantheae alliance</taxon>
        <taxon>Heliantheae</taxon>
        <taxon>Helianthus</taxon>
    </lineage>
</organism>
<dbReference type="EMBL" id="MNCJ02000330">
    <property type="protein sequence ID" value="KAF5764222.1"/>
    <property type="molecule type" value="Genomic_DNA"/>
</dbReference>
<keyword evidence="2" id="KW-1185">Reference proteome</keyword>
<name>A0A9K3E0Y3_HELAN</name>
<dbReference type="Gramene" id="mRNA:HanXRQr2_Chr15g0689501">
    <property type="protein sequence ID" value="CDS:HanXRQr2_Chr15g0689501.1"/>
    <property type="gene ID" value="HanXRQr2_Chr15g0689501"/>
</dbReference>
<gene>
    <name evidence="1" type="ORF">HanXRQr2_Chr15g0689501</name>
</gene>
<comment type="caution">
    <text evidence="1">The sequence shown here is derived from an EMBL/GenBank/DDBJ whole genome shotgun (WGS) entry which is preliminary data.</text>
</comment>
<evidence type="ECO:0000313" key="1">
    <source>
        <dbReference type="EMBL" id="KAF5764222.1"/>
    </source>
</evidence>
<sequence>MVVGNLMMLYLDREELRRSNGVDVIDNGGRSFVSWSVDREELRRSNGAVFGCDVCDGVWPAGIDGGGGEKSCG</sequence>
<dbReference type="Proteomes" id="UP000215914">
    <property type="component" value="Unassembled WGS sequence"/>
</dbReference>
<protein>
    <submittedName>
        <fullName evidence="1">Uncharacterized protein</fullName>
    </submittedName>
</protein>
<reference evidence="1" key="1">
    <citation type="journal article" date="2017" name="Nature">
        <title>The sunflower genome provides insights into oil metabolism, flowering and Asterid evolution.</title>
        <authorList>
            <person name="Badouin H."/>
            <person name="Gouzy J."/>
            <person name="Grassa C.J."/>
            <person name="Murat F."/>
            <person name="Staton S.E."/>
            <person name="Cottret L."/>
            <person name="Lelandais-Briere C."/>
            <person name="Owens G.L."/>
            <person name="Carrere S."/>
            <person name="Mayjonade B."/>
            <person name="Legrand L."/>
            <person name="Gill N."/>
            <person name="Kane N.C."/>
            <person name="Bowers J.E."/>
            <person name="Hubner S."/>
            <person name="Bellec A."/>
            <person name="Berard A."/>
            <person name="Berges H."/>
            <person name="Blanchet N."/>
            <person name="Boniface M.C."/>
            <person name="Brunel D."/>
            <person name="Catrice O."/>
            <person name="Chaidir N."/>
            <person name="Claudel C."/>
            <person name="Donnadieu C."/>
            <person name="Faraut T."/>
            <person name="Fievet G."/>
            <person name="Helmstetter N."/>
            <person name="King M."/>
            <person name="Knapp S.J."/>
            <person name="Lai Z."/>
            <person name="Le Paslier M.C."/>
            <person name="Lippi Y."/>
            <person name="Lorenzon L."/>
            <person name="Mandel J.R."/>
            <person name="Marage G."/>
            <person name="Marchand G."/>
            <person name="Marquand E."/>
            <person name="Bret-Mestries E."/>
            <person name="Morien E."/>
            <person name="Nambeesan S."/>
            <person name="Nguyen T."/>
            <person name="Pegot-Espagnet P."/>
            <person name="Pouilly N."/>
            <person name="Raftis F."/>
            <person name="Sallet E."/>
            <person name="Schiex T."/>
            <person name="Thomas J."/>
            <person name="Vandecasteele C."/>
            <person name="Vares D."/>
            <person name="Vear F."/>
            <person name="Vautrin S."/>
            <person name="Crespi M."/>
            <person name="Mangin B."/>
            <person name="Burke J.M."/>
            <person name="Salse J."/>
            <person name="Munos S."/>
            <person name="Vincourt P."/>
            <person name="Rieseberg L.H."/>
            <person name="Langlade N.B."/>
        </authorList>
    </citation>
    <scope>NUCLEOTIDE SEQUENCE</scope>
    <source>
        <tissue evidence="1">Leaves</tissue>
    </source>
</reference>
<accession>A0A9K3E0Y3</accession>
<proteinExistence type="predicted"/>
<dbReference type="AlphaFoldDB" id="A0A9K3E0Y3"/>